<evidence type="ECO:0000313" key="13">
    <source>
        <dbReference type="EMBL" id="STP08769.1"/>
    </source>
</evidence>
<dbReference type="EC" id="2.1.1.193" evidence="10"/>
<evidence type="ECO:0000256" key="1">
    <source>
        <dbReference type="ARBA" id="ARBA00004496"/>
    </source>
</evidence>
<evidence type="ECO:0000256" key="10">
    <source>
        <dbReference type="PIRNR" id="PIRNR015601"/>
    </source>
</evidence>
<evidence type="ECO:0000256" key="7">
    <source>
        <dbReference type="ARBA" id="ARBA00022691"/>
    </source>
</evidence>
<keyword evidence="6 10" id="KW-0808">Transferase</keyword>
<dbReference type="InterPro" id="IPR029026">
    <property type="entry name" value="tRNA_m1G_MTases_N"/>
</dbReference>
<dbReference type="PIRSF" id="PIRSF015601">
    <property type="entry name" value="MTase_slr0722"/>
    <property type="match status" value="1"/>
</dbReference>
<dbReference type="InterPro" id="IPR029028">
    <property type="entry name" value="Alpha/beta_knot_MTases"/>
</dbReference>
<evidence type="ECO:0000259" key="12">
    <source>
        <dbReference type="Pfam" id="PF20260"/>
    </source>
</evidence>
<reference evidence="13 14" key="1">
    <citation type="submission" date="2018-06" db="EMBL/GenBank/DDBJ databases">
        <authorList>
            <consortium name="Pathogen Informatics"/>
            <person name="Doyle S."/>
        </authorList>
    </citation>
    <scope>NUCLEOTIDE SEQUENCE [LARGE SCALE GENOMIC DNA]</scope>
    <source>
        <strain evidence="13 14">NCTC12221</strain>
    </source>
</reference>
<dbReference type="Pfam" id="PF20260">
    <property type="entry name" value="PUA_4"/>
    <property type="match status" value="1"/>
</dbReference>
<dbReference type="EMBL" id="UGHZ01000001">
    <property type="protein sequence ID" value="STP08769.1"/>
    <property type="molecule type" value="Genomic_DNA"/>
</dbReference>
<dbReference type="PANTHER" id="PTHR30027:SF3">
    <property type="entry name" value="16S RRNA (URACIL(1498)-N(3))-METHYLTRANSFERASE"/>
    <property type="match status" value="1"/>
</dbReference>
<evidence type="ECO:0000256" key="6">
    <source>
        <dbReference type="ARBA" id="ARBA00022679"/>
    </source>
</evidence>
<gene>
    <name evidence="13" type="primary">rsmE</name>
    <name evidence="13" type="ORF">NCTC12221_00182</name>
</gene>
<keyword evidence="3 10" id="KW-0963">Cytoplasm</keyword>
<dbReference type="NCBIfam" id="TIGR00046">
    <property type="entry name" value="RsmE family RNA methyltransferase"/>
    <property type="match status" value="1"/>
</dbReference>
<dbReference type="RefSeq" id="WP_115025603.1">
    <property type="nucleotide sequence ID" value="NZ_UGHZ01000001.1"/>
</dbReference>
<organism evidence="13 14">
    <name type="scientific">Helicobacter cinaedi</name>
    <dbReference type="NCBI Taxonomy" id="213"/>
    <lineage>
        <taxon>Bacteria</taxon>
        <taxon>Pseudomonadati</taxon>
        <taxon>Campylobacterota</taxon>
        <taxon>Epsilonproteobacteria</taxon>
        <taxon>Campylobacterales</taxon>
        <taxon>Helicobacteraceae</taxon>
        <taxon>Helicobacter</taxon>
    </lineage>
</organism>
<dbReference type="GO" id="GO:0070042">
    <property type="term" value="F:rRNA (uridine-N3-)-methyltransferase activity"/>
    <property type="evidence" value="ECO:0007669"/>
    <property type="project" value="TreeGrafter"/>
</dbReference>
<comment type="similarity">
    <text evidence="2 10">Belongs to the RNA methyltransferase RsmE family.</text>
</comment>
<dbReference type="Gene3D" id="3.40.1280.10">
    <property type="match status" value="1"/>
</dbReference>
<dbReference type="PANTHER" id="PTHR30027">
    <property type="entry name" value="RIBOSOMAL RNA SMALL SUBUNIT METHYLTRANSFERASE E"/>
    <property type="match status" value="1"/>
</dbReference>
<dbReference type="Pfam" id="PF04452">
    <property type="entry name" value="Methyltrans_RNA"/>
    <property type="match status" value="1"/>
</dbReference>
<evidence type="ECO:0000256" key="9">
    <source>
        <dbReference type="ARBA" id="ARBA00047944"/>
    </source>
</evidence>
<accession>A0A377JLV5</accession>
<dbReference type="AlphaFoldDB" id="A0A377JLV5"/>
<feature type="domain" description="Ribosomal RNA small subunit methyltransferase E PUA-like" evidence="12">
    <location>
        <begin position="16"/>
        <end position="62"/>
    </location>
</feature>
<sequence length="241" mass="27611">MQFLYQPNAGDFQVEISNDDFTYLVKARRLGVDSVVKMRNLKDKKLYTYAITEIKKKSALLTKISEQDSQNSHSSPLHLLWAIIDPKVIEKTLPFLNELGIARISFFYAEFSQRQFSLNLQRMQKILISSSQQCGRIDLMELEVLKDFDCVCERYAPFYAFDFGGEDIREHNPFKQDSKDLEKASVRVMVGAEGGFSQRERQRFAKIITLNDTLILRSESASVFLASLARLATTHNASTES</sequence>
<evidence type="ECO:0000256" key="3">
    <source>
        <dbReference type="ARBA" id="ARBA00022490"/>
    </source>
</evidence>
<feature type="domain" description="Ribosomal RNA small subunit methyltransferase E methyltransferase" evidence="11">
    <location>
        <begin position="75"/>
        <end position="228"/>
    </location>
</feature>
<evidence type="ECO:0000256" key="2">
    <source>
        <dbReference type="ARBA" id="ARBA00005528"/>
    </source>
</evidence>
<evidence type="ECO:0000259" key="11">
    <source>
        <dbReference type="Pfam" id="PF04452"/>
    </source>
</evidence>
<evidence type="ECO:0000256" key="4">
    <source>
        <dbReference type="ARBA" id="ARBA00022552"/>
    </source>
</evidence>
<dbReference type="GO" id="GO:0070475">
    <property type="term" value="P:rRNA base methylation"/>
    <property type="evidence" value="ECO:0007669"/>
    <property type="project" value="TreeGrafter"/>
</dbReference>
<evidence type="ECO:0000313" key="14">
    <source>
        <dbReference type="Proteomes" id="UP000255335"/>
    </source>
</evidence>
<proteinExistence type="inferred from homology"/>
<keyword evidence="4 10" id="KW-0698">rRNA processing</keyword>
<dbReference type="SUPFAM" id="SSF75217">
    <property type="entry name" value="alpha/beta knot"/>
    <property type="match status" value="1"/>
</dbReference>
<protein>
    <recommendedName>
        <fullName evidence="10">Ribosomal RNA small subunit methyltransferase E</fullName>
        <ecNumber evidence="10">2.1.1.193</ecNumber>
    </recommendedName>
</protein>
<evidence type="ECO:0000256" key="5">
    <source>
        <dbReference type="ARBA" id="ARBA00022603"/>
    </source>
</evidence>
<dbReference type="NCBIfam" id="NF008695">
    <property type="entry name" value="PRK11713.3-3"/>
    <property type="match status" value="1"/>
</dbReference>
<dbReference type="InterPro" id="IPR046887">
    <property type="entry name" value="RsmE_PUA-like"/>
</dbReference>
<comment type="catalytic activity">
    <reaction evidence="9 10">
        <text>uridine(1498) in 16S rRNA + S-adenosyl-L-methionine = N(3)-methyluridine(1498) in 16S rRNA + S-adenosyl-L-homocysteine + H(+)</text>
        <dbReference type="Rhea" id="RHEA:42920"/>
        <dbReference type="Rhea" id="RHEA-COMP:10283"/>
        <dbReference type="Rhea" id="RHEA-COMP:10284"/>
        <dbReference type="ChEBI" id="CHEBI:15378"/>
        <dbReference type="ChEBI" id="CHEBI:57856"/>
        <dbReference type="ChEBI" id="CHEBI:59789"/>
        <dbReference type="ChEBI" id="CHEBI:65315"/>
        <dbReference type="ChEBI" id="CHEBI:74502"/>
        <dbReference type="EC" id="2.1.1.193"/>
    </reaction>
</comment>
<name>A0A377JLV5_9HELI</name>
<keyword evidence="7 10" id="KW-0949">S-adenosyl-L-methionine</keyword>
<comment type="function">
    <text evidence="8 10">Specifically methylates the N3 position of the uracil ring of uridine 1498 (m3U1498) in 16S rRNA. Acts on the fully assembled 30S ribosomal subunit.</text>
</comment>
<dbReference type="InterPro" id="IPR006700">
    <property type="entry name" value="RsmE"/>
</dbReference>
<dbReference type="InterPro" id="IPR046886">
    <property type="entry name" value="RsmE_MTase_dom"/>
</dbReference>
<comment type="subcellular location">
    <subcellularLocation>
        <location evidence="1 10">Cytoplasm</location>
    </subcellularLocation>
</comment>
<dbReference type="GO" id="GO:0005737">
    <property type="term" value="C:cytoplasm"/>
    <property type="evidence" value="ECO:0007669"/>
    <property type="project" value="UniProtKB-SubCell"/>
</dbReference>
<keyword evidence="5 10" id="KW-0489">Methyltransferase</keyword>
<evidence type="ECO:0000256" key="8">
    <source>
        <dbReference type="ARBA" id="ARBA00025699"/>
    </source>
</evidence>
<dbReference type="Proteomes" id="UP000255335">
    <property type="component" value="Unassembled WGS sequence"/>
</dbReference>